<dbReference type="RefSeq" id="WP_006674269.1">
    <property type="nucleotide sequence ID" value="NZ_AOMA01000182.1"/>
</dbReference>
<dbReference type="Proteomes" id="UP000011607">
    <property type="component" value="Unassembled WGS sequence"/>
</dbReference>
<evidence type="ECO:0000313" key="2">
    <source>
        <dbReference type="Proteomes" id="UP000011607"/>
    </source>
</evidence>
<dbReference type="PROSITE" id="PS51257">
    <property type="entry name" value="PROKAR_LIPOPROTEIN"/>
    <property type="match status" value="1"/>
</dbReference>
<evidence type="ECO:0008006" key="3">
    <source>
        <dbReference type="Google" id="ProtNLM"/>
    </source>
</evidence>
<keyword evidence="2" id="KW-1185">Reference proteome</keyword>
<proteinExistence type="predicted"/>
<gene>
    <name evidence="1" type="ORF">C446_16962</name>
</gene>
<accession>M0L8X1</accession>
<comment type="caution">
    <text evidence="1">The sequence shown here is derived from an EMBL/GenBank/DDBJ whole genome shotgun (WGS) entry which is preliminary data.</text>
</comment>
<dbReference type="AlphaFoldDB" id="M0L8X1"/>
<dbReference type="Gene3D" id="2.50.20.20">
    <property type="match status" value="1"/>
</dbReference>
<evidence type="ECO:0000313" key="1">
    <source>
        <dbReference type="EMBL" id="EMA30042.1"/>
    </source>
</evidence>
<reference evidence="1 2" key="1">
    <citation type="journal article" date="2014" name="PLoS Genet.">
        <title>Phylogenetically driven sequencing of extremely halophilic archaea reveals strategies for static and dynamic osmo-response.</title>
        <authorList>
            <person name="Becker E.A."/>
            <person name="Seitzer P.M."/>
            <person name="Tritt A."/>
            <person name="Larsen D."/>
            <person name="Krusor M."/>
            <person name="Yao A.I."/>
            <person name="Wu D."/>
            <person name="Madern D."/>
            <person name="Eisen J.A."/>
            <person name="Darling A.E."/>
            <person name="Facciotti M.T."/>
        </authorList>
    </citation>
    <scope>NUCLEOTIDE SEQUENCE [LARGE SCALE GENOMIC DNA]</scope>
    <source>
        <strain evidence="1 2">JCM 10879</strain>
    </source>
</reference>
<dbReference type="EMBL" id="AOMA01000182">
    <property type="protein sequence ID" value="EMA30042.1"/>
    <property type="molecule type" value="Genomic_DNA"/>
</dbReference>
<name>M0L8X1_9EURY</name>
<sequence length="254" mass="27149">MAPVNRTVGAVLVVCGLVLLAGCAGGIGFLGDDSEGTGVDVDALEANVEAVESYHVEVERTLQAAMVNETTTIDGAVDVTDRQAHLTMATETHVGADPRTTETEQYVLEDVRYTSDGDGWERTADGTWEDTHRLGSATDAFENATLEPIRSETVDGVETTMYELDVPEDRETDLAGIDESGHVGTSLEEFVYYVLIDTETDTLYGTDMRMEVSQGGEPAIVTVETTFTDHDEVEVSIPEEVTAETDGAAGDGAD</sequence>
<organism evidence="1 2">
    <name type="scientific">Halobiforma nitratireducens JCM 10879</name>
    <dbReference type="NCBI Taxonomy" id="1227454"/>
    <lineage>
        <taxon>Archaea</taxon>
        <taxon>Methanobacteriati</taxon>
        <taxon>Methanobacteriota</taxon>
        <taxon>Stenosarchaea group</taxon>
        <taxon>Halobacteria</taxon>
        <taxon>Halobacteriales</taxon>
        <taxon>Natrialbaceae</taxon>
        <taxon>Halobiforma</taxon>
    </lineage>
</organism>
<dbReference type="eggNOG" id="arCOG06249">
    <property type="taxonomic scope" value="Archaea"/>
</dbReference>
<protein>
    <recommendedName>
        <fullName evidence="3">Lipoprotein</fullName>
    </recommendedName>
</protein>